<organism evidence="20 21">
    <name type="scientific">Faecalicatena acetigenes</name>
    <dbReference type="NCBI Taxonomy" id="2981790"/>
    <lineage>
        <taxon>Bacteria</taxon>
        <taxon>Bacillati</taxon>
        <taxon>Bacillota</taxon>
        <taxon>Clostridia</taxon>
        <taxon>Lachnospirales</taxon>
        <taxon>Lachnospiraceae</taxon>
        <taxon>Faecalicatena</taxon>
    </lineage>
</organism>
<dbReference type="InterPro" id="IPR003805">
    <property type="entry name" value="CobS"/>
</dbReference>
<evidence type="ECO:0000256" key="12">
    <source>
        <dbReference type="ARBA" id="ARBA00022989"/>
    </source>
</evidence>
<feature type="transmembrane region" description="Helical" evidence="19">
    <location>
        <begin position="178"/>
        <end position="197"/>
    </location>
</feature>
<dbReference type="EMBL" id="JAOQJX010000002">
    <property type="protein sequence ID" value="MCU6746539.1"/>
    <property type="molecule type" value="Genomic_DNA"/>
</dbReference>
<evidence type="ECO:0000256" key="19">
    <source>
        <dbReference type="HAMAP-Rule" id="MF_00719"/>
    </source>
</evidence>
<dbReference type="EC" id="2.7.8.26" evidence="5 19"/>
<dbReference type="Proteomes" id="UP001652394">
    <property type="component" value="Unassembled WGS sequence"/>
</dbReference>
<comment type="pathway">
    <text evidence="3 19">Cofactor biosynthesis; adenosylcobalamin biosynthesis; adenosylcobalamin from cob(II)yrinate a,c-diamide: step 7/7.</text>
</comment>
<evidence type="ECO:0000256" key="14">
    <source>
        <dbReference type="ARBA" id="ARBA00025228"/>
    </source>
</evidence>
<comment type="caution">
    <text evidence="20">The sequence shown here is derived from an EMBL/GenBank/DDBJ whole genome shotgun (WGS) entry which is preliminary data.</text>
</comment>
<evidence type="ECO:0000256" key="10">
    <source>
        <dbReference type="ARBA" id="ARBA00022692"/>
    </source>
</evidence>
<evidence type="ECO:0000256" key="9">
    <source>
        <dbReference type="ARBA" id="ARBA00022679"/>
    </source>
</evidence>
<evidence type="ECO:0000256" key="11">
    <source>
        <dbReference type="ARBA" id="ARBA00022842"/>
    </source>
</evidence>
<dbReference type="PANTHER" id="PTHR34148:SF1">
    <property type="entry name" value="ADENOSYLCOBINAMIDE-GDP RIBAZOLETRANSFERASE"/>
    <property type="match status" value="1"/>
</dbReference>
<evidence type="ECO:0000256" key="8">
    <source>
        <dbReference type="ARBA" id="ARBA00022573"/>
    </source>
</evidence>
<feature type="transmembrane region" description="Helical" evidence="19">
    <location>
        <begin position="31"/>
        <end position="51"/>
    </location>
</feature>
<comment type="subcellular location">
    <subcellularLocation>
        <location evidence="2 19">Cell membrane</location>
        <topology evidence="2 19">Multi-pass membrane protein</topology>
    </subcellularLocation>
</comment>
<name>A0ABT2T8E9_9FIRM</name>
<comment type="similarity">
    <text evidence="4 19">Belongs to the CobS family.</text>
</comment>
<keyword evidence="7 19" id="KW-1003">Cell membrane</keyword>
<evidence type="ECO:0000256" key="16">
    <source>
        <dbReference type="ARBA" id="ARBA00032853"/>
    </source>
</evidence>
<dbReference type="PANTHER" id="PTHR34148">
    <property type="entry name" value="ADENOSYLCOBINAMIDE-GDP RIBAZOLETRANSFERASE"/>
    <property type="match status" value="1"/>
</dbReference>
<proteinExistence type="inferred from homology"/>
<evidence type="ECO:0000256" key="5">
    <source>
        <dbReference type="ARBA" id="ARBA00013200"/>
    </source>
</evidence>
<protein>
    <recommendedName>
        <fullName evidence="6 19">Adenosylcobinamide-GDP ribazoletransferase</fullName>
        <ecNumber evidence="5 19">2.7.8.26</ecNumber>
    </recommendedName>
    <alternativeName>
        <fullName evidence="16 19">Cobalamin synthase</fullName>
    </alternativeName>
    <alternativeName>
        <fullName evidence="15 19">Cobalamin-5'-phosphate synthase</fullName>
    </alternativeName>
</protein>
<evidence type="ECO:0000256" key="7">
    <source>
        <dbReference type="ARBA" id="ARBA00022475"/>
    </source>
</evidence>
<evidence type="ECO:0000256" key="2">
    <source>
        <dbReference type="ARBA" id="ARBA00004651"/>
    </source>
</evidence>
<feature type="transmembrane region" description="Helical" evidence="19">
    <location>
        <begin position="103"/>
        <end position="124"/>
    </location>
</feature>
<feature type="transmembrane region" description="Helical" evidence="19">
    <location>
        <begin position="203"/>
        <end position="219"/>
    </location>
</feature>
<evidence type="ECO:0000256" key="15">
    <source>
        <dbReference type="ARBA" id="ARBA00032605"/>
    </source>
</evidence>
<gene>
    <name evidence="19" type="primary">cobS</name>
    <name evidence="20" type="ORF">OCV51_02510</name>
</gene>
<evidence type="ECO:0000256" key="17">
    <source>
        <dbReference type="ARBA" id="ARBA00048623"/>
    </source>
</evidence>
<feature type="transmembrane region" description="Helical" evidence="19">
    <location>
        <begin position="231"/>
        <end position="255"/>
    </location>
</feature>
<evidence type="ECO:0000256" key="4">
    <source>
        <dbReference type="ARBA" id="ARBA00010561"/>
    </source>
</evidence>
<keyword evidence="8 19" id="KW-0169">Cobalamin biosynthesis</keyword>
<evidence type="ECO:0000256" key="1">
    <source>
        <dbReference type="ARBA" id="ARBA00001946"/>
    </source>
</evidence>
<feature type="transmembrane region" description="Helical" evidence="19">
    <location>
        <begin position="136"/>
        <end position="158"/>
    </location>
</feature>
<accession>A0ABT2T8E9</accession>
<keyword evidence="9 19" id="KW-0808">Transferase</keyword>
<dbReference type="RefSeq" id="WP_059068763.1">
    <property type="nucleotide sequence ID" value="NZ_JAOQJX010000002.1"/>
</dbReference>
<keyword evidence="11 19" id="KW-0460">Magnesium</keyword>
<keyword evidence="21" id="KW-1185">Reference proteome</keyword>
<evidence type="ECO:0000256" key="13">
    <source>
        <dbReference type="ARBA" id="ARBA00023136"/>
    </source>
</evidence>
<reference evidence="20 21" key="1">
    <citation type="journal article" date="2021" name="ISME Commun">
        <title>Automated analysis of genomic sequences facilitates high-throughput and comprehensive description of bacteria.</title>
        <authorList>
            <person name="Hitch T.C.A."/>
        </authorList>
    </citation>
    <scope>NUCLEOTIDE SEQUENCE [LARGE SCALE GENOMIC DNA]</scope>
    <source>
        <strain evidence="20 21">H2_18</strain>
    </source>
</reference>
<sequence>MRLIQACLIAISMYSKIPVPRVEWKEKNMKYAMCFFPVIGVVIGICMYLAGTFLLRHTSCSPLFLGAALTLIPILISGGIHLDGLMDTADALSSYADREKKLAILKDSHAGAFAVLWMGCYLLWSTAVYSEVTVEMLPGLSCIFVLSRALSGFSVVTFRAAKDSGLLKTFQDRAQRKAVRVVMVFWMLAALCFLAWMDVQKCLVAAACAGVIFAYYRHMSRVRFGGITGDLAGYFLSLCELFTATGMVLAGGGVWN</sequence>
<comment type="catalytic activity">
    <reaction evidence="18 19">
        <text>alpha-ribazole 5'-phosphate + adenosylcob(III)inamide-GDP = adenosylcob(III)alamin 5'-phosphate + GMP + H(+)</text>
        <dbReference type="Rhea" id="RHEA:23560"/>
        <dbReference type="ChEBI" id="CHEBI:15378"/>
        <dbReference type="ChEBI" id="CHEBI:57918"/>
        <dbReference type="ChEBI" id="CHEBI:58115"/>
        <dbReference type="ChEBI" id="CHEBI:60487"/>
        <dbReference type="ChEBI" id="CHEBI:60493"/>
        <dbReference type="EC" id="2.7.8.26"/>
    </reaction>
</comment>
<comment type="cofactor">
    <cofactor evidence="1 19">
        <name>Mg(2+)</name>
        <dbReference type="ChEBI" id="CHEBI:18420"/>
    </cofactor>
</comment>
<evidence type="ECO:0000256" key="3">
    <source>
        <dbReference type="ARBA" id="ARBA00004663"/>
    </source>
</evidence>
<comment type="function">
    <text evidence="14 19">Joins adenosylcobinamide-GDP and alpha-ribazole to generate adenosylcobalamin (Ado-cobalamin). Also synthesizes adenosylcobalamin 5'-phosphate from adenosylcobinamide-GDP and alpha-ribazole 5'-phosphate.</text>
</comment>
<evidence type="ECO:0000313" key="20">
    <source>
        <dbReference type="EMBL" id="MCU6746539.1"/>
    </source>
</evidence>
<evidence type="ECO:0000256" key="18">
    <source>
        <dbReference type="ARBA" id="ARBA00049504"/>
    </source>
</evidence>
<dbReference type="Pfam" id="PF02654">
    <property type="entry name" value="CobS"/>
    <property type="match status" value="1"/>
</dbReference>
<evidence type="ECO:0000313" key="21">
    <source>
        <dbReference type="Proteomes" id="UP001652394"/>
    </source>
</evidence>
<feature type="transmembrane region" description="Helical" evidence="19">
    <location>
        <begin position="63"/>
        <end position="82"/>
    </location>
</feature>
<dbReference type="HAMAP" id="MF_00719">
    <property type="entry name" value="CobS"/>
    <property type="match status" value="1"/>
</dbReference>
<keyword evidence="10 19" id="KW-0812">Transmembrane</keyword>
<keyword evidence="13 19" id="KW-0472">Membrane</keyword>
<evidence type="ECO:0000256" key="6">
    <source>
        <dbReference type="ARBA" id="ARBA00015850"/>
    </source>
</evidence>
<comment type="catalytic activity">
    <reaction evidence="17 19">
        <text>alpha-ribazole + adenosylcob(III)inamide-GDP = adenosylcob(III)alamin + GMP + H(+)</text>
        <dbReference type="Rhea" id="RHEA:16049"/>
        <dbReference type="ChEBI" id="CHEBI:10329"/>
        <dbReference type="ChEBI" id="CHEBI:15378"/>
        <dbReference type="ChEBI" id="CHEBI:18408"/>
        <dbReference type="ChEBI" id="CHEBI:58115"/>
        <dbReference type="ChEBI" id="CHEBI:60487"/>
        <dbReference type="EC" id="2.7.8.26"/>
    </reaction>
</comment>
<keyword evidence="12 19" id="KW-1133">Transmembrane helix</keyword>